<protein>
    <submittedName>
        <fullName evidence="1">Uncharacterized protein</fullName>
    </submittedName>
</protein>
<comment type="caution">
    <text evidence="1">The sequence shown here is derived from an EMBL/GenBank/DDBJ whole genome shotgun (WGS) entry which is preliminary data.</text>
</comment>
<accession>A0ABV9X6T4</accession>
<dbReference type="EMBL" id="JBHSJO010000001">
    <property type="protein sequence ID" value="MFC5020144.1"/>
    <property type="molecule type" value="Genomic_DNA"/>
</dbReference>
<evidence type="ECO:0000313" key="1">
    <source>
        <dbReference type="EMBL" id="MFC5020144.1"/>
    </source>
</evidence>
<dbReference type="Proteomes" id="UP001595855">
    <property type="component" value="Unassembled WGS sequence"/>
</dbReference>
<gene>
    <name evidence="1" type="ORF">ACFPRC_35500</name>
</gene>
<organism evidence="1 2">
    <name type="scientific">Streptomyces lienomycini</name>
    <dbReference type="NCBI Taxonomy" id="284035"/>
    <lineage>
        <taxon>Bacteria</taxon>
        <taxon>Bacillati</taxon>
        <taxon>Actinomycetota</taxon>
        <taxon>Actinomycetes</taxon>
        <taxon>Kitasatosporales</taxon>
        <taxon>Streptomycetaceae</taxon>
        <taxon>Streptomyces</taxon>
    </lineage>
</organism>
<proteinExistence type="predicted"/>
<reference evidence="2" key="1">
    <citation type="journal article" date="2019" name="Int. J. Syst. Evol. Microbiol.">
        <title>The Global Catalogue of Microorganisms (GCM) 10K type strain sequencing project: providing services to taxonomists for standard genome sequencing and annotation.</title>
        <authorList>
            <consortium name="The Broad Institute Genomics Platform"/>
            <consortium name="The Broad Institute Genome Sequencing Center for Infectious Disease"/>
            <person name="Wu L."/>
            <person name="Ma J."/>
        </authorList>
    </citation>
    <scope>NUCLEOTIDE SEQUENCE [LARGE SCALE GENOMIC DNA]</scope>
    <source>
        <strain evidence="2">CGMCC 4.1542</strain>
    </source>
</reference>
<sequence length="147" mass="15591">MDPVFAAWVVNALIRATFSRTGTASTARASSQASPDSTLINHAAQIGVTPARVELAIALAPRDAVLALSGVDLDELQGSDDLTHGYLVGSDRSDLPVLLHLLQLTDPVLERHRGRPGAAGRDRCDGRRDGACSAFLPQGFRPGVIRR</sequence>
<evidence type="ECO:0000313" key="2">
    <source>
        <dbReference type="Proteomes" id="UP001595855"/>
    </source>
</evidence>
<keyword evidence="2" id="KW-1185">Reference proteome</keyword>
<name>A0ABV9X6T4_9ACTN</name>
<dbReference type="RefSeq" id="WP_344505544.1">
    <property type="nucleotide sequence ID" value="NZ_BAAATN010000045.1"/>
</dbReference>